<protein>
    <submittedName>
        <fullName evidence="6">Glycosyltransferase family 4 protein</fullName>
    </submittedName>
</protein>
<dbReference type="RefSeq" id="WP_193931687.1">
    <property type="nucleotide sequence ID" value="NZ_CAWPMZ010000036.1"/>
</dbReference>
<gene>
    <name evidence="6" type="ORF">IQ230_09070</name>
</gene>
<dbReference type="Pfam" id="PF13439">
    <property type="entry name" value="Glyco_transf_4"/>
    <property type="match status" value="1"/>
</dbReference>
<evidence type="ECO:0000256" key="1">
    <source>
        <dbReference type="ARBA" id="ARBA00009481"/>
    </source>
</evidence>
<dbReference type="Gene3D" id="3.40.50.2000">
    <property type="entry name" value="Glycogen Phosphorylase B"/>
    <property type="match status" value="2"/>
</dbReference>
<comment type="caution">
    <text evidence="6">The sequence shown here is derived from an EMBL/GenBank/DDBJ whole genome shotgun (WGS) entry which is preliminary data.</text>
</comment>
<sequence length="404" mass="45369">MKILILLNIVSSDGGGAEWSLLDVCRGLAERGHELHCLYCKEGDLLPHYQQFCKTVVKASTYRIQGCKPSSSISFITSLLKAIHHQFDLIYANYYYQTFFGGILARVKGIPLVCHLRSYPPQKRHFPAQIQMGLNFCTNLIAVSQAARSSYLKAGFSPNLIKVVYNGIDLERFAIRSDRDITRRALGIPPDAFVVLYAGRITRPKNIEMLIAAFARLGFKPDQARLLITGTSFSFSYNPIAGDVYQQELIDLCQTLGISDRVHWLGKRTDVPEMFRAADVSVLPSMLPETFGRVIAESMACGTPAIGLRYGGIPEVISGEFQRFQVEPGDIAGLAQQLLALKDWQKHDPTLGQRCRSYVEQRFSKERMIEEVEQTMQEAIATGVKRFRFSSVSFHPWYPDSLGV</sequence>
<feature type="domain" description="Glycosyl transferase family 1" evidence="4">
    <location>
        <begin position="178"/>
        <end position="347"/>
    </location>
</feature>
<keyword evidence="7" id="KW-1185">Reference proteome</keyword>
<evidence type="ECO:0000256" key="3">
    <source>
        <dbReference type="ARBA" id="ARBA00022679"/>
    </source>
</evidence>
<dbReference type="SUPFAM" id="SSF53756">
    <property type="entry name" value="UDP-Glycosyltransferase/glycogen phosphorylase"/>
    <property type="match status" value="1"/>
</dbReference>
<dbReference type="InterPro" id="IPR001296">
    <property type="entry name" value="Glyco_trans_1"/>
</dbReference>
<dbReference type="PANTHER" id="PTHR12526:SF640">
    <property type="entry name" value="COLANIC ACID BIOSYNTHESIS GLYCOSYLTRANSFERASE WCAL-RELATED"/>
    <property type="match status" value="1"/>
</dbReference>
<evidence type="ECO:0000313" key="7">
    <source>
        <dbReference type="Proteomes" id="UP000651156"/>
    </source>
</evidence>
<keyword evidence="2" id="KW-0328">Glycosyltransferase</keyword>
<reference evidence="6 7" key="1">
    <citation type="submission" date="2020-10" db="EMBL/GenBank/DDBJ databases">
        <authorList>
            <person name="Castelo-Branco R."/>
            <person name="Eusebio N."/>
            <person name="Adriana R."/>
            <person name="Vieira A."/>
            <person name="Brugerolle De Fraissinette N."/>
            <person name="Rezende De Castro R."/>
            <person name="Schneider M.P."/>
            <person name="Vasconcelos V."/>
            <person name="Leao P.N."/>
        </authorList>
    </citation>
    <scope>NUCLEOTIDE SEQUENCE [LARGE SCALE GENOMIC DNA]</scope>
    <source>
        <strain evidence="6 7">LEGE 06123</strain>
    </source>
</reference>
<keyword evidence="3" id="KW-0808">Transferase</keyword>
<dbReference type="InterPro" id="IPR028098">
    <property type="entry name" value="Glyco_trans_4-like_N"/>
</dbReference>
<organism evidence="6 7">
    <name type="scientific">Gloeocapsopsis crepidinum LEGE 06123</name>
    <dbReference type="NCBI Taxonomy" id="588587"/>
    <lineage>
        <taxon>Bacteria</taxon>
        <taxon>Bacillati</taxon>
        <taxon>Cyanobacteriota</taxon>
        <taxon>Cyanophyceae</taxon>
        <taxon>Oscillatoriophycideae</taxon>
        <taxon>Chroococcales</taxon>
        <taxon>Chroococcaceae</taxon>
        <taxon>Gloeocapsopsis</taxon>
    </lineage>
</organism>
<accession>A0ABR9UQE2</accession>
<dbReference type="CDD" id="cd03801">
    <property type="entry name" value="GT4_PimA-like"/>
    <property type="match status" value="1"/>
</dbReference>
<name>A0ABR9UQE2_9CHRO</name>
<dbReference type="Pfam" id="PF00534">
    <property type="entry name" value="Glycos_transf_1"/>
    <property type="match status" value="1"/>
</dbReference>
<evidence type="ECO:0000259" key="4">
    <source>
        <dbReference type="Pfam" id="PF00534"/>
    </source>
</evidence>
<comment type="similarity">
    <text evidence="1">Belongs to the glycosyltransferase group 1 family. Glycosyltransferase 4 subfamily.</text>
</comment>
<evidence type="ECO:0000313" key="6">
    <source>
        <dbReference type="EMBL" id="MBE9190507.1"/>
    </source>
</evidence>
<dbReference type="EMBL" id="JADEWN010000017">
    <property type="protein sequence ID" value="MBE9190507.1"/>
    <property type="molecule type" value="Genomic_DNA"/>
</dbReference>
<proteinExistence type="inferred from homology"/>
<dbReference type="PANTHER" id="PTHR12526">
    <property type="entry name" value="GLYCOSYLTRANSFERASE"/>
    <property type="match status" value="1"/>
</dbReference>
<evidence type="ECO:0000259" key="5">
    <source>
        <dbReference type="Pfam" id="PF13439"/>
    </source>
</evidence>
<feature type="domain" description="Glycosyltransferase subfamily 4-like N-terminal" evidence="5">
    <location>
        <begin position="15"/>
        <end position="172"/>
    </location>
</feature>
<evidence type="ECO:0000256" key="2">
    <source>
        <dbReference type="ARBA" id="ARBA00022676"/>
    </source>
</evidence>
<dbReference type="Proteomes" id="UP000651156">
    <property type="component" value="Unassembled WGS sequence"/>
</dbReference>